<evidence type="ECO:0000259" key="11">
    <source>
        <dbReference type="PROSITE" id="PS50262"/>
    </source>
</evidence>
<reference evidence="12 13" key="1">
    <citation type="submission" date="2022-05" db="EMBL/GenBank/DDBJ databases">
        <authorList>
            <consortium name="Genoscope - CEA"/>
            <person name="William W."/>
        </authorList>
    </citation>
    <scope>NUCLEOTIDE SEQUENCE [LARGE SCALE GENOMIC DNA]</scope>
</reference>
<dbReference type="SUPFAM" id="SSF81321">
    <property type="entry name" value="Family A G protein-coupled receptor-like"/>
    <property type="match status" value="1"/>
</dbReference>
<name>A0ABN8RCP8_9CNID</name>
<dbReference type="CDD" id="cd00637">
    <property type="entry name" value="7tm_classA_rhodopsin-like"/>
    <property type="match status" value="1"/>
</dbReference>
<sequence>MESRYREESFLEVAVEVTILLISCCGTILGNVMVLVAVVMKEKLHSPTYFYYLSLAASDLILGVLCIPLVIAAFVLHHWPLGDTLCQIYAVLISFSVNSAIVTLTIISVDRYNALSKPLETMAEMTVTKRHYKLIIAASWVHSIFWAIGPLFNWGSTKLDEFTHTCNPNWGGEGLANKSYMLSLAIFAFALPVGAMVYTYFRIYRIARASKRKNVYNLIPSKNETEENAEAAMTKTHASNAGPDEDNKALKTVLLLVGSFAACWALYSLATVWKLINPSSVPPWIVRGGLVLTLCNSCINPFIYSIRDGIMKQEIKGLIFKRFCKSS</sequence>
<comment type="subcellular location">
    <subcellularLocation>
        <location evidence="1">Cell membrane</location>
        <topology evidence="1">Multi-pass membrane protein</topology>
    </subcellularLocation>
</comment>
<evidence type="ECO:0000256" key="2">
    <source>
        <dbReference type="ARBA" id="ARBA00022475"/>
    </source>
</evidence>
<dbReference type="EMBL" id="CALNXK010000206">
    <property type="protein sequence ID" value="CAH3175937.1"/>
    <property type="molecule type" value="Genomic_DNA"/>
</dbReference>
<evidence type="ECO:0000256" key="5">
    <source>
        <dbReference type="ARBA" id="ARBA00023040"/>
    </source>
</evidence>
<feature type="transmembrane region" description="Helical" evidence="10">
    <location>
        <begin position="20"/>
        <end position="39"/>
    </location>
</feature>
<feature type="domain" description="G-protein coupled receptors family 1 profile" evidence="11">
    <location>
        <begin position="30"/>
        <end position="304"/>
    </location>
</feature>
<evidence type="ECO:0000313" key="12">
    <source>
        <dbReference type="EMBL" id="CAH3175937.1"/>
    </source>
</evidence>
<proteinExistence type="inferred from homology"/>
<accession>A0ABN8RCP8</accession>
<keyword evidence="3 9" id="KW-0812">Transmembrane</keyword>
<keyword evidence="5 9" id="KW-0297">G-protein coupled receptor</keyword>
<feature type="transmembrane region" description="Helical" evidence="10">
    <location>
        <begin position="253"/>
        <end position="273"/>
    </location>
</feature>
<dbReference type="InterPro" id="IPR000276">
    <property type="entry name" value="GPCR_Rhodpsn"/>
</dbReference>
<organism evidence="12 13">
    <name type="scientific">Porites lobata</name>
    <dbReference type="NCBI Taxonomy" id="104759"/>
    <lineage>
        <taxon>Eukaryota</taxon>
        <taxon>Metazoa</taxon>
        <taxon>Cnidaria</taxon>
        <taxon>Anthozoa</taxon>
        <taxon>Hexacorallia</taxon>
        <taxon>Scleractinia</taxon>
        <taxon>Fungiina</taxon>
        <taxon>Poritidae</taxon>
        <taxon>Porites</taxon>
    </lineage>
</organism>
<dbReference type="Gene3D" id="1.20.1070.10">
    <property type="entry name" value="Rhodopsin 7-helix transmembrane proteins"/>
    <property type="match status" value="1"/>
</dbReference>
<dbReference type="PRINTS" id="PR00237">
    <property type="entry name" value="GPCRRHODOPSN"/>
</dbReference>
<dbReference type="Proteomes" id="UP001159405">
    <property type="component" value="Unassembled WGS sequence"/>
</dbReference>
<gene>
    <name evidence="12" type="ORF">PLOB_00017323</name>
</gene>
<evidence type="ECO:0000256" key="10">
    <source>
        <dbReference type="SAM" id="Phobius"/>
    </source>
</evidence>
<evidence type="ECO:0000256" key="8">
    <source>
        <dbReference type="ARBA" id="ARBA00023224"/>
    </source>
</evidence>
<evidence type="ECO:0000256" key="3">
    <source>
        <dbReference type="ARBA" id="ARBA00022692"/>
    </source>
</evidence>
<dbReference type="Pfam" id="PF00001">
    <property type="entry name" value="7tm_1"/>
    <property type="match status" value="1"/>
</dbReference>
<keyword evidence="4 10" id="KW-1133">Transmembrane helix</keyword>
<keyword evidence="8 9" id="KW-0807">Transducer</keyword>
<evidence type="ECO:0000313" key="13">
    <source>
        <dbReference type="Proteomes" id="UP001159405"/>
    </source>
</evidence>
<keyword evidence="13" id="KW-1185">Reference proteome</keyword>
<evidence type="ECO:0000256" key="9">
    <source>
        <dbReference type="RuleBase" id="RU000688"/>
    </source>
</evidence>
<keyword evidence="2" id="KW-1003">Cell membrane</keyword>
<feature type="transmembrane region" description="Helical" evidence="10">
    <location>
        <begin position="88"/>
        <end position="110"/>
    </location>
</feature>
<dbReference type="InterPro" id="IPR017452">
    <property type="entry name" value="GPCR_Rhodpsn_7TM"/>
</dbReference>
<evidence type="ECO:0000256" key="7">
    <source>
        <dbReference type="ARBA" id="ARBA00023170"/>
    </source>
</evidence>
<feature type="transmembrane region" description="Helical" evidence="10">
    <location>
        <begin position="285"/>
        <end position="306"/>
    </location>
</feature>
<keyword evidence="6 10" id="KW-0472">Membrane</keyword>
<evidence type="ECO:0000256" key="4">
    <source>
        <dbReference type="ARBA" id="ARBA00022989"/>
    </source>
</evidence>
<protein>
    <recommendedName>
        <fullName evidence="11">G-protein coupled receptors family 1 profile domain-containing protein</fullName>
    </recommendedName>
</protein>
<feature type="transmembrane region" description="Helical" evidence="10">
    <location>
        <begin position="180"/>
        <end position="201"/>
    </location>
</feature>
<dbReference type="PANTHER" id="PTHR22752">
    <property type="entry name" value="G PROTEIN-COUPLED RECEPTOR"/>
    <property type="match status" value="1"/>
</dbReference>
<dbReference type="PROSITE" id="PS50262">
    <property type="entry name" value="G_PROTEIN_RECEP_F1_2"/>
    <property type="match status" value="1"/>
</dbReference>
<evidence type="ECO:0000256" key="1">
    <source>
        <dbReference type="ARBA" id="ARBA00004651"/>
    </source>
</evidence>
<comment type="similarity">
    <text evidence="9">Belongs to the G-protein coupled receptor 1 family.</text>
</comment>
<comment type="caution">
    <text evidence="12">The sequence shown here is derived from an EMBL/GenBank/DDBJ whole genome shotgun (WGS) entry which is preliminary data.</text>
</comment>
<feature type="transmembrane region" description="Helical" evidence="10">
    <location>
        <begin position="51"/>
        <end position="76"/>
    </location>
</feature>
<evidence type="ECO:0000256" key="6">
    <source>
        <dbReference type="ARBA" id="ARBA00023136"/>
    </source>
</evidence>
<feature type="transmembrane region" description="Helical" evidence="10">
    <location>
        <begin position="131"/>
        <end position="152"/>
    </location>
</feature>
<keyword evidence="7 9" id="KW-0675">Receptor</keyword>
<dbReference type="PROSITE" id="PS00237">
    <property type="entry name" value="G_PROTEIN_RECEP_F1_1"/>
    <property type="match status" value="1"/>
</dbReference>